<dbReference type="AlphaFoldDB" id="A0A317Q7B9"/>
<keyword evidence="3" id="KW-1185">Reference proteome</keyword>
<comment type="caution">
    <text evidence="2">The sequence shown here is derived from an EMBL/GenBank/DDBJ whole genome shotgun (WGS) entry which is preliminary data.</text>
</comment>
<dbReference type="Pfam" id="PF14583">
    <property type="entry name" value="Pectate_lyase22"/>
    <property type="match status" value="1"/>
</dbReference>
<evidence type="ECO:0000259" key="1">
    <source>
        <dbReference type="Pfam" id="PF14583"/>
    </source>
</evidence>
<dbReference type="OrthoDB" id="8432779at2"/>
<keyword evidence="2" id="KW-0456">Lyase</keyword>
<dbReference type="GO" id="GO:0047487">
    <property type="term" value="F:oligogalacturonide lyase activity"/>
    <property type="evidence" value="ECO:0007669"/>
    <property type="project" value="InterPro"/>
</dbReference>
<protein>
    <submittedName>
        <fullName evidence="2">Oligogalacturonide lyase</fullName>
    </submittedName>
</protein>
<evidence type="ECO:0000313" key="3">
    <source>
        <dbReference type="Proteomes" id="UP000246744"/>
    </source>
</evidence>
<evidence type="ECO:0000313" key="2">
    <source>
        <dbReference type="EMBL" id="PWW12533.1"/>
    </source>
</evidence>
<feature type="domain" description="Oligogalacturonate lyase" evidence="1">
    <location>
        <begin position="1"/>
        <end position="385"/>
    </location>
</feature>
<reference evidence="2 3" key="1">
    <citation type="submission" date="2018-05" db="EMBL/GenBank/DDBJ databases">
        <title>Genomic Encyclopedia of Type Strains, Phase IV (KMG-IV): sequencing the most valuable type-strain genomes for metagenomic binning, comparative biology and taxonomic classification.</title>
        <authorList>
            <person name="Goeker M."/>
        </authorList>
    </citation>
    <scope>NUCLEOTIDE SEQUENCE [LARGE SCALE GENOMIC DNA]</scope>
    <source>
        <strain evidence="2 3">DSM 19579</strain>
    </source>
</reference>
<organism evidence="2 3">
    <name type="scientific">Mangrovibacter plantisponsor</name>
    <dbReference type="NCBI Taxonomy" id="451513"/>
    <lineage>
        <taxon>Bacteria</taxon>
        <taxon>Pseudomonadati</taxon>
        <taxon>Pseudomonadota</taxon>
        <taxon>Gammaproteobacteria</taxon>
        <taxon>Enterobacterales</taxon>
        <taxon>Enterobacteriaceae</taxon>
        <taxon>Mangrovibacter</taxon>
    </lineage>
</organism>
<dbReference type="Proteomes" id="UP000246744">
    <property type="component" value="Unassembled WGS sequence"/>
</dbReference>
<dbReference type="GO" id="GO:0045490">
    <property type="term" value="P:pectin catabolic process"/>
    <property type="evidence" value="ECO:0007669"/>
    <property type="project" value="InterPro"/>
</dbReference>
<dbReference type="RefSeq" id="WP_110024475.1">
    <property type="nucleotide sequence ID" value="NZ_QGTS01000001.1"/>
</dbReference>
<dbReference type="InterPro" id="IPR015943">
    <property type="entry name" value="WD40/YVTN_repeat-like_dom_sf"/>
</dbReference>
<dbReference type="InterPro" id="IPR027946">
    <property type="entry name" value="Ogl_dom"/>
</dbReference>
<dbReference type="SUPFAM" id="SSF82171">
    <property type="entry name" value="DPP6 N-terminal domain-like"/>
    <property type="match status" value="1"/>
</dbReference>
<accession>A0A317Q7B9</accession>
<sequence>MAKGMTIQLDYHHYVDEDTGAKVIRLTPPDIICHRNYFYQKCFLDQGRKLIFGAEFDGNRNYYLLDLAGQTATQLTEGPGDNTFGGFLSPDEHWLYYVKNERNLRRVNLATCEEESVYQVPEEWVGYGTWVANSACDKLVGVEIHRDSWRPISDWVVFQEFYAENPRCRVIRIDLQTGERSTLLEDNQWLGHPIYRPFDDNTVAFCHEGPLDQVETRMWLMNEDGTNIRKAKQPAAGESYTHEFWVPDGSSLMYVTYLKDSPVRYLCRVDGETGQDEKLLAMPPCSHVMSNDNGTLAVGDGSGKPIDMADAEGYGEATDPYLWLFDLRKKQHHKVARHSSSWEVLNGDRQVTHPHPSFTPDERQVLFSSDKDGKPALYLAEIPADVLQQIQG</sequence>
<gene>
    <name evidence="2" type="ORF">DES37_10196</name>
</gene>
<dbReference type="PANTHER" id="PTHR36842">
    <property type="entry name" value="PROTEIN TOLB HOMOLOG"/>
    <property type="match status" value="1"/>
</dbReference>
<dbReference type="Gene3D" id="2.130.10.10">
    <property type="entry name" value="YVTN repeat-like/Quinoprotein amine dehydrogenase"/>
    <property type="match status" value="1"/>
</dbReference>
<name>A0A317Q7B9_9ENTR</name>
<proteinExistence type="predicted"/>
<dbReference type="EMBL" id="QGTS01000001">
    <property type="protein sequence ID" value="PWW12533.1"/>
    <property type="molecule type" value="Genomic_DNA"/>
</dbReference>
<dbReference type="PANTHER" id="PTHR36842:SF1">
    <property type="entry name" value="PROTEIN TOLB"/>
    <property type="match status" value="1"/>
</dbReference>